<dbReference type="PROSITE" id="PS00107">
    <property type="entry name" value="PROTEIN_KINASE_ATP"/>
    <property type="match status" value="1"/>
</dbReference>
<dbReference type="Proteomes" id="UP000011014">
    <property type="component" value="Unassembled WGS sequence"/>
</dbReference>
<feature type="compositionally biased region" description="Basic and acidic residues" evidence="7">
    <location>
        <begin position="384"/>
        <end position="393"/>
    </location>
</feature>
<keyword evidence="1" id="KW-0723">Serine/threonine-protein kinase</keyword>
<dbReference type="SUPFAM" id="SSF56112">
    <property type="entry name" value="Protein kinase-like (PK-like)"/>
    <property type="match status" value="1"/>
</dbReference>
<evidence type="ECO:0000256" key="7">
    <source>
        <dbReference type="SAM" id="MobiDB-lite"/>
    </source>
</evidence>
<dbReference type="GO" id="GO:0005524">
    <property type="term" value="F:ATP binding"/>
    <property type="evidence" value="ECO:0007669"/>
    <property type="project" value="UniProtKB-UniRule"/>
</dbReference>
<dbReference type="FunFam" id="1.10.510.10:FF:000571">
    <property type="entry name" value="Maternal embryonic leucine zipper kinase"/>
    <property type="match status" value="1"/>
</dbReference>
<keyword evidence="4" id="KW-0418">Kinase</keyword>
<evidence type="ECO:0000259" key="8">
    <source>
        <dbReference type="PROSITE" id="PS50011"/>
    </source>
</evidence>
<dbReference type="InterPro" id="IPR008271">
    <property type="entry name" value="Ser/Thr_kinase_AS"/>
</dbReference>
<dbReference type="AlphaFoldDB" id="E4YJ09"/>
<dbReference type="EMBL" id="FN654632">
    <property type="protein sequence ID" value="CBY35470.1"/>
    <property type="molecule type" value="Genomic_DNA"/>
</dbReference>
<accession>E4YJ09</accession>
<evidence type="ECO:0000256" key="3">
    <source>
        <dbReference type="ARBA" id="ARBA00022741"/>
    </source>
</evidence>
<dbReference type="Gene3D" id="1.10.510.10">
    <property type="entry name" value="Transferase(Phosphotransferase) domain 1"/>
    <property type="match status" value="1"/>
</dbReference>
<dbReference type="FunFam" id="3.30.200.20:FF:000315">
    <property type="entry name" value="Calcium-dependent protein kinase 3"/>
    <property type="match status" value="1"/>
</dbReference>
<dbReference type="PANTHER" id="PTHR24342:SF14">
    <property type="entry name" value="DEATH-ASSOCIATED PROTEIN KINASE DAPK-1"/>
    <property type="match status" value="1"/>
</dbReference>
<dbReference type="SMART" id="SM00220">
    <property type="entry name" value="S_TKc"/>
    <property type="match status" value="1"/>
</dbReference>
<reference evidence="9" key="1">
    <citation type="journal article" date="2010" name="Science">
        <title>Plasticity of animal genome architecture unmasked by rapid evolution of a pelagic tunicate.</title>
        <authorList>
            <person name="Denoeud F."/>
            <person name="Henriet S."/>
            <person name="Mungpakdee S."/>
            <person name="Aury J.M."/>
            <person name="Da Silva C."/>
            <person name="Brinkmann H."/>
            <person name="Mikhaleva J."/>
            <person name="Olsen L.C."/>
            <person name="Jubin C."/>
            <person name="Canestro C."/>
            <person name="Bouquet J.M."/>
            <person name="Danks G."/>
            <person name="Poulain J."/>
            <person name="Campsteijn C."/>
            <person name="Adamski M."/>
            <person name="Cross I."/>
            <person name="Yadetie F."/>
            <person name="Muffato M."/>
            <person name="Louis A."/>
            <person name="Butcher S."/>
            <person name="Tsagkogeorga G."/>
            <person name="Konrad A."/>
            <person name="Singh S."/>
            <person name="Jensen M.F."/>
            <person name="Cong E.H."/>
            <person name="Eikeseth-Otteraa H."/>
            <person name="Noel B."/>
            <person name="Anthouard V."/>
            <person name="Porcel B.M."/>
            <person name="Kachouri-Lafond R."/>
            <person name="Nishino A."/>
            <person name="Ugolini M."/>
            <person name="Chourrout P."/>
            <person name="Nishida H."/>
            <person name="Aasland R."/>
            <person name="Huzurbazar S."/>
            <person name="Westhof E."/>
            <person name="Delsuc F."/>
            <person name="Lehrach H."/>
            <person name="Reinhardt R."/>
            <person name="Weissenbach J."/>
            <person name="Roy S.W."/>
            <person name="Artiguenave F."/>
            <person name="Postlethwait J.H."/>
            <person name="Manak J.R."/>
            <person name="Thompson E.M."/>
            <person name="Jaillon O."/>
            <person name="Du Pasquier L."/>
            <person name="Boudinot P."/>
            <person name="Liberles D.A."/>
            <person name="Volff J.N."/>
            <person name="Philippe H."/>
            <person name="Lenhard B."/>
            <person name="Roest Crollius H."/>
            <person name="Wincker P."/>
            <person name="Chourrout D."/>
        </authorList>
    </citation>
    <scope>NUCLEOTIDE SEQUENCE [LARGE SCALE GENOMIC DNA]</scope>
</reference>
<evidence type="ECO:0000256" key="1">
    <source>
        <dbReference type="ARBA" id="ARBA00022527"/>
    </source>
</evidence>
<evidence type="ECO:0000313" key="9">
    <source>
        <dbReference type="EMBL" id="CBY35470.1"/>
    </source>
</evidence>
<sequence length="556" mass="63298">MNIQFFNFEILEVSQEQKPMPANVRQMSGSQNVRHLNRQELATMSNLDKRLKGSRVGPQTLLDKHEAKKNAQTKQKYKTGAIEEEYEVGQDLGAGQFAVVKRVRHRKTGKFYAAKYIRKRKMKTSRRGVPQEEIEKEIAVLQDLDHPRIVKLRESWNTANEIILVLELVSGGELFDYLAEREQLTENEAAGIIKQVLETISYMHELKIAHFDLKPENVMCLPGNVPAGGAPKIKLVDFGLSQRCDLGIEVTAMHGTPEFVAPEVLAFEPIGLEADLWSIGVITYILLSGCSPFQGDDKAETFQRIAQMDYSFEDEDFAGISQDAKDFIEMLFTRNPLERATAKDCLKSSWIKRFTPEGKAIDIEAEMRVLRREQKELEETVKIHEGQFEKQKEAVQSQERNRQASGDSSAAGLLRKLSEQRKNLQRDVDDFRTQLIGKEGARRRGSLIREPSEVQTQRHYDTSFNINGRTYDVQQTRQTIGSGISRLEQSANTLETHRTDIRRMTRTSQNTMDSLNRSLNSSLTRFSSLGSEVRSRFGSDLSTTAYSSLYSGRKKF</sequence>
<keyword evidence="5 6" id="KW-0067">ATP-binding</keyword>
<feature type="domain" description="Protein kinase" evidence="8">
    <location>
        <begin position="86"/>
        <end position="351"/>
    </location>
</feature>
<feature type="compositionally biased region" description="Polar residues" evidence="7">
    <location>
        <begin position="394"/>
        <end position="408"/>
    </location>
</feature>
<dbReference type="GO" id="GO:0005634">
    <property type="term" value="C:nucleus"/>
    <property type="evidence" value="ECO:0007669"/>
    <property type="project" value="TreeGrafter"/>
</dbReference>
<dbReference type="Gene3D" id="3.30.200.20">
    <property type="entry name" value="Phosphorylase Kinase, domain 1"/>
    <property type="match status" value="1"/>
</dbReference>
<gene>
    <name evidence="9" type="ORF">GSOID_T00027283001</name>
</gene>
<evidence type="ECO:0000256" key="6">
    <source>
        <dbReference type="PROSITE-ProRule" id="PRU10141"/>
    </source>
</evidence>
<feature type="region of interest" description="Disordered" evidence="7">
    <location>
        <begin position="384"/>
        <end position="412"/>
    </location>
</feature>
<feature type="binding site" evidence="6">
    <location>
        <position position="119"/>
    </location>
    <ligand>
        <name>ATP</name>
        <dbReference type="ChEBI" id="CHEBI:30616"/>
    </ligand>
</feature>
<dbReference type="Pfam" id="PF00069">
    <property type="entry name" value="Pkinase"/>
    <property type="match status" value="1"/>
</dbReference>
<dbReference type="PANTHER" id="PTHR24342">
    <property type="entry name" value="SERINE/THREONINE-PROTEIN KINASE 17"/>
    <property type="match status" value="1"/>
</dbReference>
<protein>
    <recommendedName>
        <fullName evidence="8">Protein kinase domain-containing protein</fullName>
    </recommendedName>
</protein>
<dbReference type="PROSITE" id="PS00108">
    <property type="entry name" value="PROTEIN_KINASE_ST"/>
    <property type="match status" value="1"/>
</dbReference>
<dbReference type="InterPro" id="IPR011009">
    <property type="entry name" value="Kinase-like_dom_sf"/>
</dbReference>
<dbReference type="InterPro" id="IPR017441">
    <property type="entry name" value="Protein_kinase_ATP_BS"/>
</dbReference>
<evidence type="ECO:0000256" key="4">
    <source>
        <dbReference type="ARBA" id="ARBA00022777"/>
    </source>
</evidence>
<dbReference type="GO" id="GO:0004674">
    <property type="term" value="F:protein serine/threonine kinase activity"/>
    <property type="evidence" value="ECO:0007669"/>
    <property type="project" value="UniProtKB-KW"/>
</dbReference>
<dbReference type="GO" id="GO:0035556">
    <property type="term" value="P:intracellular signal transduction"/>
    <property type="evidence" value="ECO:0007669"/>
    <property type="project" value="TreeGrafter"/>
</dbReference>
<keyword evidence="2" id="KW-0808">Transferase</keyword>
<dbReference type="PROSITE" id="PS50011">
    <property type="entry name" value="PROTEIN_KINASE_DOM"/>
    <property type="match status" value="1"/>
</dbReference>
<keyword evidence="3 6" id="KW-0547">Nucleotide-binding</keyword>
<dbReference type="GO" id="GO:0043065">
    <property type="term" value="P:positive regulation of apoptotic process"/>
    <property type="evidence" value="ECO:0007669"/>
    <property type="project" value="TreeGrafter"/>
</dbReference>
<organism evidence="9">
    <name type="scientific">Oikopleura dioica</name>
    <name type="common">Tunicate</name>
    <dbReference type="NCBI Taxonomy" id="34765"/>
    <lineage>
        <taxon>Eukaryota</taxon>
        <taxon>Metazoa</taxon>
        <taxon>Chordata</taxon>
        <taxon>Tunicata</taxon>
        <taxon>Appendicularia</taxon>
        <taxon>Copelata</taxon>
        <taxon>Oikopleuridae</taxon>
        <taxon>Oikopleura</taxon>
    </lineage>
</organism>
<evidence type="ECO:0000256" key="5">
    <source>
        <dbReference type="ARBA" id="ARBA00022840"/>
    </source>
</evidence>
<dbReference type="InterPro" id="IPR000719">
    <property type="entry name" value="Prot_kinase_dom"/>
</dbReference>
<proteinExistence type="predicted"/>
<name>E4YJ09_OIKDI</name>
<evidence type="ECO:0000256" key="2">
    <source>
        <dbReference type="ARBA" id="ARBA00022679"/>
    </source>
</evidence>